<dbReference type="EMBL" id="BK015075">
    <property type="protein sequence ID" value="DAD90008.1"/>
    <property type="molecule type" value="Genomic_DNA"/>
</dbReference>
<protein>
    <submittedName>
        <fullName evidence="1">Uncharacterized protein</fullName>
    </submittedName>
</protein>
<sequence length="92" mass="10380">MSTKEYKEYEIDVKDTFAMLVTLPVCCNTIEEAQAVSEATADAFIPVLTDHPDLAVEIAEGFFSALNENEIAHRVSERYIKAAIEHGLYERR</sequence>
<evidence type="ECO:0000313" key="1">
    <source>
        <dbReference type="EMBL" id="DAD90008.1"/>
    </source>
</evidence>
<reference evidence="1" key="1">
    <citation type="journal article" date="2021" name="Proc. Natl. Acad. Sci. U.S.A.">
        <title>A Catalog of Tens of Thousands of Viruses from Human Metagenomes Reveals Hidden Associations with Chronic Diseases.</title>
        <authorList>
            <person name="Tisza M.J."/>
            <person name="Buck C.B."/>
        </authorList>
    </citation>
    <scope>NUCLEOTIDE SEQUENCE</scope>
    <source>
        <strain evidence="1">CtCCv12</strain>
    </source>
</reference>
<accession>A0A8S5N6Z9</accession>
<organism evidence="1">
    <name type="scientific">Siphoviridae sp. ctCCv12</name>
    <dbReference type="NCBI Taxonomy" id="2826191"/>
    <lineage>
        <taxon>Viruses</taxon>
        <taxon>Duplodnaviria</taxon>
        <taxon>Heunggongvirae</taxon>
        <taxon>Uroviricota</taxon>
        <taxon>Caudoviricetes</taxon>
    </lineage>
</organism>
<name>A0A8S5N6Z9_9CAUD</name>
<proteinExistence type="predicted"/>